<evidence type="ECO:0000313" key="6">
    <source>
        <dbReference type="Proteomes" id="UP000824160"/>
    </source>
</evidence>
<evidence type="ECO:0000256" key="3">
    <source>
        <dbReference type="ARBA" id="ARBA00023014"/>
    </source>
</evidence>
<dbReference type="CDD" id="cd19096">
    <property type="entry name" value="AKR_Fe-S_oxidoreductase"/>
    <property type="match status" value="1"/>
</dbReference>
<keyword evidence="3" id="KW-0411">Iron-sulfur</keyword>
<feature type="domain" description="4Fe-4S ferredoxin-type" evidence="4">
    <location>
        <begin position="328"/>
        <end position="362"/>
    </location>
</feature>
<dbReference type="SUPFAM" id="SSF46548">
    <property type="entry name" value="alpha-helical ferredoxin"/>
    <property type="match status" value="1"/>
</dbReference>
<dbReference type="PANTHER" id="PTHR43312:SF2">
    <property type="entry name" value="OXIDOREDUCTASE"/>
    <property type="match status" value="1"/>
</dbReference>
<keyword evidence="2" id="KW-0408">Iron</keyword>
<comment type="caution">
    <text evidence="5">The sequence shown here is derived from an EMBL/GenBank/DDBJ whole genome shotgun (WGS) entry which is preliminary data.</text>
</comment>
<dbReference type="InterPro" id="IPR036812">
    <property type="entry name" value="NAD(P)_OxRdtase_dom_sf"/>
</dbReference>
<evidence type="ECO:0000256" key="2">
    <source>
        <dbReference type="ARBA" id="ARBA00023004"/>
    </source>
</evidence>
<dbReference type="InterPro" id="IPR017900">
    <property type="entry name" value="4Fe4S_Fe_S_CS"/>
</dbReference>
<accession>A0A9D1H6W5</accession>
<dbReference type="Gene3D" id="3.20.20.100">
    <property type="entry name" value="NADP-dependent oxidoreductase domain"/>
    <property type="match status" value="1"/>
</dbReference>
<dbReference type="GO" id="GO:0051536">
    <property type="term" value="F:iron-sulfur cluster binding"/>
    <property type="evidence" value="ECO:0007669"/>
    <property type="project" value="UniProtKB-KW"/>
</dbReference>
<organism evidence="5 6">
    <name type="scientific">Candidatus Faecivivens stercoripullorum</name>
    <dbReference type="NCBI Taxonomy" id="2840805"/>
    <lineage>
        <taxon>Bacteria</taxon>
        <taxon>Bacillati</taxon>
        <taxon>Bacillota</taxon>
        <taxon>Clostridia</taxon>
        <taxon>Eubacteriales</taxon>
        <taxon>Oscillospiraceae</taxon>
        <taxon>Oscillospiraceae incertae sedis</taxon>
        <taxon>Candidatus Faecivivens</taxon>
    </lineage>
</organism>
<proteinExistence type="predicted"/>
<sequence length="369" mass="41055">MKFLSQSKLGFGMMRLPRGEDGEIDLGRTEKMVDAFLEKGFTYFDTAYVYNGSEVAVRKALVERHPRDSFTLASKLPGWVMEKKEDADRLFEETCTRLGTDYIDFYLLHNVTDEHLEMYDKFDCWEWAKQKKAEGKIRHFGFSSHGTPEMLDKVLTDHPEVEFVQLQINYFDWENEKVKAKEMYDVVVKHDLPVVVMEPVRGGSLASLPEEPAAILKNADPDASIASWAVKFAASLPGVMTVLSGMSDEAQVEDNLHSFVGFKALDEKQNKMLLDIAGILRSYPTVPCTGCKYCVEGCPMKINIPAVISALNHQRMFGSSPVADKKYTDAVKDGGKAGECIGCGACASACPQGLDIPSLMQEAAAVFEK</sequence>
<dbReference type="Pfam" id="PF00248">
    <property type="entry name" value="Aldo_ket_red"/>
    <property type="match status" value="1"/>
</dbReference>
<dbReference type="Pfam" id="PF13187">
    <property type="entry name" value="Fer4_9"/>
    <property type="match status" value="1"/>
</dbReference>
<dbReference type="PROSITE" id="PS00198">
    <property type="entry name" value="4FE4S_FER_1"/>
    <property type="match status" value="1"/>
</dbReference>
<dbReference type="PANTHER" id="PTHR43312">
    <property type="entry name" value="D-THREO-ALDOSE 1-DEHYDROGENASE"/>
    <property type="match status" value="1"/>
</dbReference>
<gene>
    <name evidence="5" type="ORF">IAC43_06275</name>
</gene>
<evidence type="ECO:0000256" key="1">
    <source>
        <dbReference type="ARBA" id="ARBA00022723"/>
    </source>
</evidence>
<dbReference type="SUPFAM" id="SSF51430">
    <property type="entry name" value="NAD(P)-linked oxidoreductase"/>
    <property type="match status" value="1"/>
</dbReference>
<dbReference type="PROSITE" id="PS51379">
    <property type="entry name" value="4FE4S_FER_2"/>
    <property type="match status" value="1"/>
</dbReference>
<dbReference type="Gene3D" id="3.30.70.20">
    <property type="match status" value="1"/>
</dbReference>
<evidence type="ECO:0000259" key="4">
    <source>
        <dbReference type="PROSITE" id="PS51379"/>
    </source>
</evidence>
<dbReference type="EMBL" id="DVLW01000173">
    <property type="protein sequence ID" value="HIT94773.1"/>
    <property type="molecule type" value="Genomic_DNA"/>
</dbReference>
<dbReference type="AlphaFoldDB" id="A0A9D1H6W5"/>
<dbReference type="InterPro" id="IPR053135">
    <property type="entry name" value="AKR2_Oxidoreductase"/>
</dbReference>
<name>A0A9D1H6W5_9FIRM</name>
<dbReference type="InterPro" id="IPR023210">
    <property type="entry name" value="NADP_OxRdtase_dom"/>
</dbReference>
<protein>
    <submittedName>
        <fullName evidence="5">Aldo/keto reductase</fullName>
    </submittedName>
</protein>
<dbReference type="Proteomes" id="UP000824160">
    <property type="component" value="Unassembled WGS sequence"/>
</dbReference>
<dbReference type="InterPro" id="IPR017896">
    <property type="entry name" value="4Fe4S_Fe-S-bd"/>
</dbReference>
<reference evidence="5" key="1">
    <citation type="submission" date="2020-10" db="EMBL/GenBank/DDBJ databases">
        <authorList>
            <person name="Gilroy R."/>
        </authorList>
    </citation>
    <scope>NUCLEOTIDE SEQUENCE</scope>
    <source>
        <strain evidence="5">ChiBcec7-5410</strain>
    </source>
</reference>
<dbReference type="GO" id="GO:0046872">
    <property type="term" value="F:metal ion binding"/>
    <property type="evidence" value="ECO:0007669"/>
    <property type="project" value="UniProtKB-KW"/>
</dbReference>
<keyword evidence="1" id="KW-0479">Metal-binding</keyword>
<reference evidence="5" key="2">
    <citation type="journal article" date="2021" name="PeerJ">
        <title>Extensive microbial diversity within the chicken gut microbiome revealed by metagenomics and culture.</title>
        <authorList>
            <person name="Gilroy R."/>
            <person name="Ravi A."/>
            <person name="Getino M."/>
            <person name="Pursley I."/>
            <person name="Horton D.L."/>
            <person name="Alikhan N.F."/>
            <person name="Baker D."/>
            <person name="Gharbi K."/>
            <person name="Hall N."/>
            <person name="Watson M."/>
            <person name="Adriaenssens E.M."/>
            <person name="Foster-Nyarko E."/>
            <person name="Jarju S."/>
            <person name="Secka A."/>
            <person name="Antonio M."/>
            <person name="Oren A."/>
            <person name="Chaudhuri R.R."/>
            <person name="La Ragione R."/>
            <person name="Hildebrand F."/>
            <person name="Pallen M.J."/>
        </authorList>
    </citation>
    <scope>NUCLEOTIDE SEQUENCE</scope>
    <source>
        <strain evidence="5">ChiBcec7-5410</strain>
    </source>
</reference>
<evidence type="ECO:0000313" key="5">
    <source>
        <dbReference type="EMBL" id="HIT94773.1"/>
    </source>
</evidence>